<dbReference type="GO" id="GO:0016747">
    <property type="term" value="F:acyltransferase activity, transferring groups other than amino-acyl groups"/>
    <property type="evidence" value="ECO:0007669"/>
    <property type="project" value="InterPro"/>
</dbReference>
<dbReference type="Proteomes" id="UP000182375">
    <property type="component" value="Unassembled WGS sequence"/>
</dbReference>
<evidence type="ECO:0000313" key="5">
    <source>
        <dbReference type="Proteomes" id="UP000182375"/>
    </source>
</evidence>
<dbReference type="InterPro" id="IPR000182">
    <property type="entry name" value="GNAT_dom"/>
</dbReference>
<dbReference type="Gene3D" id="3.40.630.30">
    <property type="match status" value="1"/>
</dbReference>
<dbReference type="InterPro" id="IPR050680">
    <property type="entry name" value="YpeA/RimI_acetyltransf"/>
</dbReference>
<evidence type="ECO:0000313" key="4">
    <source>
        <dbReference type="EMBL" id="SED23833.1"/>
    </source>
</evidence>
<organism evidence="4 5">
    <name type="scientific">Streptomyces misionensis</name>
    <dbReference type="NCBI Taxonomy" id="67331"/>
    <lineage>
        <taxon>Bacteria</taxon>
        <taxon>Bacillati</taxon>
        <taxon>Actinomycetota</taxon>
        <taxon>Actinomycetes</taxon>
        <taxon>Kitasatosporales</taxon>
        <taxon>Streptomycetaceae</taxon>
        <taxon>Streptomyces</taxon>
    </lineage>
</organism>
<proteinExistence type="predicted"/>
<dbReference type="AlphaFoldDB" id="A0A1H4Z105"/>
<evidence type="ECO:0000256" key="1">
    <source>
        <dbReference type="ARBA" id="ARBA00022679"/>
    </source>
</evidence>
<gene>
    <name evidence="4" type="ORF">SAMN04490357_4238</name>
</gene>
<dbReference type="PROSITE" id="PS51186">
    <property type="entry name" value="GNAT"/>
    <property type="match status" value="1"/>
</dbReference>
<dbReference type="PANTHER" id="PTHR43420">
    <property type="entry name" value="ACETYLTRANSFERASE"/>
    <property type="match status" value="1"/>
</dbReference>
<dbReference type="InterPro" id="IPR016181">
    <property type="entry name" value="Acyl_CoA_acyltransferase"/>
</dbReference>
<evidence type="ECO:0000256" key="2">
    <source>
        <dbReference type="ARBA" id="ARBA00023315"/>
    </source>
</evidence>
<dbReference type="EMBL" id="FNTD01000004">
    <property type="protein sequence ID" value="SED23833.1"/>
    <property type="molecule type" value="Genomic_DNA"/>
</dbReference>
<keyword evidence="2" id="KW-0012">Acyltransferase</keyword>
<dbReference type="Pfam" id="PF00583">
    <property type="entry name" value="Acetyltransf_1"/>
    <property type="match status" value="1"/>
</dbReference>
<dbReference type="RefSeq" id="WP_208624878.1">
    <property type="nucleotide sequence ID" value="NZ_FNTD01000004.1"/>
</dbReference>
<dbReference type="SUPFAM" id="SSF55729">
    <property type="entry name" value="Acyl-CoA N-acyltransferases (Nat)"/>
    <property type="match status" value="1"/>
</dbReference>
<protein>
    <submittedName>
        <fullName evidence="4">Acetyltransferase (GNAT) family protein</fullName>
    </submittedName>
</protein>
<dbReference type="PANTHER" id="PTHR43420:SF44">
    <property type="entry name" value="ACETYLTRANSFERASE YPEA"/>
    <property type="match status" value="1"/>
</dbReference>
<dbReference type="GeneID" id="95513350"/>
<dbReference type="CDD" id="cd04301">
    <property type="entry name" value="NAT_SF"/>
    <property type="match status" value="1"/>
</dbReference>
<name>A0A1H4Z105_9ACTN</name>
<accession>A0A1H4Z105</accession>
<evidence type="ECO:0000259" key="3">
    <source>
        <dbReference type="PROSITE" id="PS51186"/>
    </source>
</evidence>
<keyword evidence="1 4" id="KW-0808">Transferase</keyword>
<feature type="domain" description="N-acetyltransferase" evidence="3">
    <location>
        <begin position="9"/>
        <end position="186"/>
    </location>
</feature>
<dbReference type="STRING" id="67331.SAMN04490357_4238"/>
<reference evidence="4 5" key="1">
    <citation type="submission" date="2016-10" db="EMBL/GenBank/DDBJ databases">
        <authorList>
            <person name="de Groot N.N."/>
        </authorList>
    </citation>
    <scope>NUCLEOTIDE SEQUENCE [LARGE SCALE GENOMIC DNA]</scope>
    <source>
        <strain evidence="4 5">DSM 40306</strain>
    </source>
</reference>
<sequence length="186" mass="20652">MNRLSSGDYVVRAIRPEEWQKVKELRLDALRDPAAPLAFLESYEEAAAKADLFWQDRAAGSGEGSLTAQQFTAEVPDGSWAGSLTVLMEEPGTEDWAGYTIERRQGHVVGVYVRPGHRGNGLIKSLLDAGVDWAWRRGAERVRLLVHEDNSRAQGAYRKAGFEPSGLVVPFVKDAAQNELEFVLQR</sequence>